<dbReference type="InterPro" id="IPR004654">
    <property type="entry name" value="ROK_glcA"/>
</dbReference>
<dbReference type="Proteomes" id="UP000392064">
    <property type="component" value="Chromosome"/>
</dbReference>
<evidence type="ECO:0000313" key="9">
    <source>
        <dbReference type="EMBL" id="QGG41092.1"/>
    </source>
</evidence>
<dbReference type="Pfam" id="PF00480">
    <property type="entry name" value="ROK"/>
    <property type="match status" value="1"/>
</dbReference>
<dbReference type="PANTHER" id="PTHR18964">
    <property type="entry name" value="ROK (REPRESSOR, ORF, KINASE) FAMILY"/>
    <property type="match status" value="1"/>
</dbReference>
<reference evidence="9 10" key="1">
    <citation type="submission" date="2019-11" db="EMBL/GenBank/DDBJ databases">
        <authorList>
            <person name="Li J."/>
        </authorList>
    </citation>
    <scope>NUCLEOTIDE SEQUENCE [LARGE SCALE GENOMIC DNA]</scope>
    <source>
        <strain evidence="9 10">MF47</strain>
    </source>
</reference>
<evidence type="ECO:0000256" key="3">
    <source>
        <dbReference type="ARBA" id="ARBA00014701"/>
    </source>
</evidence>
<dbReference type="InterPro" id="IPR043129">
    <property type="entry name" value="ATPase_NBD"/>
</dbReference>
<evidence type="ECO:0000256" key="7">
    <source>
        <dbReference type="ARBA" id="ARBA00022840"/>
    </source>
</evidence>
<keyword evidence="4 9" id="KW-0808">Transferase</keyword>
<comment type="similarity">
    <text evidence="1">Belongs to the ROK (NagC/XylR) family.</text>
</comment>
<dbReference type="SUPFAM" id="SSF53067">
    <property type="entry name" value="Actin-like ATPase domain"/>
    <property type="match status" value="1"/>
</dbReference>
<name>A0A5Q2MJ75_9ACTN</name>
<keyword evidence="6 9" id="KW-0418">Kinase</keyword>
<organism evidence="9 10">
    <name type="scientific">Aeromicrobium yanjiei</name>
    <dbReference type="NCBI Taxonomy" id="2662028"/>
    <lineage>
        <taxon>Bacteria</taxon>
        <taxon>Bacillati</taxon>
        <taxon>Actinomycetota</taxon>
        <taxon>Actinomycetes</taxon>
        <taxon>Propionibacteriales</taxon>
        <taxon>Nocardioidaceae</taxon>
        <taxon>Aeromicrobium</taxon>
    </lineage>
</organism>
<keyword evidence="7" id="KW-0067">ATP-binding</keyword>
<keyword evidence="5" id="KW-0547">Nucleotide-binding</keyword>
<dbReference type="Gene3D" id="3.30.420.40">
    <property type="match status" value="2"/>
</dbReference>
<evidence type="ECO:0000256" key="6">
    <source>
        <dbReference type="ARBA" id="ARBA00022777"/>
    </source>
</evidence>
<evidence type="ECO:0000256" key="4">
    <source>
        <dbReference type="ARBA" id="ARBA00022679"/>
    </source>
</evidence>
<dbReference type="GO" id="GO:0006096">
    <property type="term" value="P:glycolytic process"/>
    <property type="evidence" value="ECO:0007669"/>
    <property type="project" value="InterPro"/>
</dbReference>
<dbReference type="PANTHER" id="PTHR18964:SF173">
    <property type="entry name" value="GLUCOKINASE"/>
    <property type="match status" value="1"/>
</dbReference>
<dbReference type="GO" id="GO:0005524">
    <property type="term" value="F:ATP binding"/>
    <property type="evidence" value="ECO:0007669"/>
    <property type="project" value="UniProtKB-KW"/>
</dbReference>
<dbReference type="KEGG" id="aef:GEV26_06780"/>
<gene>
    <name evidence="9" type="ORF">GEV26_06780</name>
</gene>
<dbReference type="AlphaFoldDB" id="A0A5Q2MJ75"/>
<dbReference type="InterPro" id="IPR049874">
    <property type="entry name" value="ROK_cs"/>
</dbReference>
<keyword evidence="10" id="KW-1185">Reference proteome</keyword>
<evidence type="ECO:0000256" key="1">
    <source>
        <dbReference type="ARBA" id="ARBA00006479"/>
    </source>
</evidence>
<evidence type="ECO:0000256" key="5">
    <source>
        <dbReference type="ARBA" id="ARBA00022741"/>
    </source>
</evidence>
<dbReference type="GO" id="GO:0004340">
    <property type="term" value="F:glucokinase activity"/>
    <property type="evidence" value="ECO:0007669"/>
    <property type="project" value="UniProtKB-EC"/>
</dbReference>
<dbReference type="RefSeq" id="WP_153652361.1">
    <property type="nucleotide sequence ID" value="NZ_CP045737.1"/>
</dbReference>
<dbReference type="EMBL" id="CP045737">
    <property type="protein sequence ID" value="QGG41092.1"/>
    <property type="molecule type" value="Genomic_DNA"/>
</dbReference>
<dbReference type="InterPro" id="IPR000600">
    <property type="entry name" value="ROK"/>
</dbReference>
<dbReference type="NCBIfam" id="TIGR00744">
    <property type="entry name" value="ROK_glcA_fam"/>
    <property type="match status" value="1"/>
</dbReference>
<evidence type="ECO:0000256" key="2">
    <source>
        <dbReference type="ARBA" id="ARBA00012323"/>
    </source>
</evidence>
<protein>
    <recommendedName>
        <fullName evidence="3">Glucokinase</fullName>
        <ecNumber evidence="2">2.7.1.2</ecNumber>
    </recommendedName>
    <alternativeName>
        <fullName evidence="8">Glucose kinase</fullName>
    </alternativeName>
</protein>
<accession>A0A5Q2MJ75</accession>
<proteinExistence type="inferred from homology"/>
<evidence type="ECO:0000256" key="8">
    <source>
        <dbReference type="ARBA" id="ARBA00032386"/>
    </source>
</evidence>
<dbReference type="EC" id="2.7.1.2" evidence="2"/>
<sequence length="315" mass="31910">MTLAIGVDIGGTKIAAGLVSDTGTIVQSVSEPTPDDATKIPAIVADLVERLAGDERPVGVGIGAAGFVGEDRATVRFAPNIDWREEPLAAHVRALVDLPIVVENDANAAAWGEFRFGAGEDTDDLLLITIGTGIGGGIVHHGQLFRGGFGVAAEIGHMRVVPDGILCGCGQRGCYEQYGSGSALVRDARERVSNGDPGAASIAALADGDLSRITGPAVTKLAQDGDPLAVELLTELGRWIGEGAAVLAAILDPSVIAIGGGVAAAGDLLLEPVVAAFETHLPARAHRPEAALRLAALGNEAGIIGAADLARVEPA</sequence>
<evidence type="ECO:0000313" key="10">
    <source>
        <dbReference type="Proteomes" id="UP000392064"/>
    </source>
</evidence>
<dbReference type="GO" id="GO:0005737">
    <property type="term" value="C:cytoplasm"/>
    <property type="evidence" value="ECO:0007669"/>
    <property type="project" value="InterPro"/>
</dbReference>
<dbReference type="PROSITE" id="PS01125">
    <property type="entry name" value="ROK"/>
    <property type="match status" value="1"/>
</dbReference>